<dbReference type="Pfam" id="PF13377">
    <property type="entry name" value="Peripla_BP_3"/>
    <property type="match status" value="1"/>
</dbReference>
<name>A0ABQ2BUE8_9BACL</name>
<dbReference type="PANTHER" id="PTHR30146:SF109">
    <property type="entry name" value="HTH-TYPE TRANSCRIPTIONAL REGULATOR GALS"/>
    <property type="match status" value="1"/>
</dbReference>
<protein>
    <submittedName>
        <fullName evidence="5">LacI family transcriptional regulator</fullName>
    </submittedName>
</protein>
<feature type="domain" description="HTH lacI-type" evidence="4">
    <location>
        <begin position="5"/>
        <end position="59"/>
    </location>
</feature>
<evidence type="ECO:0000259" key="4">
    <source>
        <dbReference type="PROSITE" id="PS50932"/>
    </source>
</evidence>
<dbReference type="EMBL" id="BMHE01000007">
    <property type="protein sequence ID" value="GGI47032.1"/>
    <property type="molecule type" value="Genomic_DNA"/>
</dbReference>
<evidence type="ECO:0000256" key="3">
    <source>
        <dbReference type="ARBA" id="ARBA00023163"/>
    </source>
</evidence>
<accession>A0ABQ2BUE8</accession>
<dbReference type="PANTHER" id="PTHR30146">
    <property type="entry name" value="LACI-RELATED TRANSCRIPTIONAL REPRESSOR"/>
    <property type="match status" value="1"/>
</dbReference>
<dbReference type="Gene3D" id="1.10.260.40">
    <property type="entry name" value="lambda repressor-like DNA-binding domains"/>
    <property type="match status" value="1"/>
</dbReference>
<reference evidence="6" key="1">
    <citation type="journal article" date="2019" name="Int. J. Syst. Evol. Microbiol.">
        <title>The Global Catalogue of Microorganisms (GCM) 10K type strain sequencing project: providing services to taxonomists for standard genome sequencing and annotation.</title>
        <authorList>
            <consortium name="The Broad Institute Genomics Platform"/>
            <consortium name="The Broad Institute Genome Sequencing Center for Infectious Disease"/>
            <person name="Wu L."/>
            <person name="Ma J."/>
        </authorList>
    </citation>
    <scope>NUCLEOTIDE SEQUENCE [LARGE SCALE GENOMIC DNA]</scope>
    <source>
        <strain evidence="6">CGMCC 1.15043</strain>
    </source>
</reference>
<dbReference type="CDD" id="cd01392">
    <property type="entry name" value="HTH_LacI"/>
    <property type="match status" value="1"/>
</dbReference>
<gene>
    <name evidence="5" type="ORF">GCM10008018_20130</name>
</gene>
<proteinExistence type="predicted"/>
<keyword evidence="3" id="KW-0804">Transcription</keyword>
<sequence>MHSKTSMQDIADRLGISKNAVSLALNHKAGVSEELRARVFEAANLLNYRTEPRNRRKPQHLLVLIPEFIRNDTIFYYEVFWSIEKRAKEHGYTAILCGVTKDMEQQFILPELYHEMVFHGMLMIGVFHTDYARMLHELGAPLVTVDHYYDSLQLDAVVTANAEEAYKLTSHLIARGHKRIGFIGSESMTKSFKERWTGFQNAMSDARLTIDMNHCIAGFAPLETLHASPDDSALAEFVHKRQSLPTAIICANDRIAISLIQILLAQGYQVPDDISVAGFDDIEAAQMITPRLTTIQVQRELLGCEAVDFLIRKIDFGGSPSKISIYGQLIERDSCKPLEAASEEAVSKG</sequence>
<dbReference type="CDD" id="cd19974">
    <property type="entry name" value="PBP1_LacI-like"/>
    <property type="match status" value="1"/>
</dbReference>
<comment type="caution">
    <text evidence="5">The sequence shown here is derived from an EMBL/GenBank/DDBJ whole genome shotgun (WGS) entry which is preliminary data.</text>
</comment>
<organism evidence="5 6">
    <name type="scientific">Paenibacillus marchantiophytorum</name>
    <dbReference type="NCBI Taxonomy" id="1619310"/>
    <lineage>
        <taxon>Bacteria</taxon>
        <taxon>Bacillati</taxon>
        <taxon>Bacillota</taxon>
        <taxon>Bacilli</taxon>
        <taxon>Bacillales</taxon>
        <taxon>Paenibacillaceae</taxon>
        <taxon>Paenibacillus</taxon>
    </lineage>
</organism>
<evidence type="ECO:0000256" key="1">
    <source>
        <dbReference type="ARBA" id="ARBA00023015"/>
    </source>
</evidence>
<evidence type="ECO:0000313" key="6">
    <source>
        <dbReference type="Proteomes" id="UP000615455"/>
    </source>
</evidence>
<evidence type="ECO:0000313" key="5">
    <source>
        <dbReference type="EMBL" id="GGI47032.1"/>
    </source>
</evidence>
<dbReference type="SMART" id="SM00354">
    <property type="entry name" value="HTH_LACI"/>
    <property type="match status" value="1"/>
</dbReference>
<dbReference type="InterPro" id="IPR010982">
    <property type="entry name" value="Lambda_DNA-bd_dom_sf"/>
</dbReference>
<dbReference type="InterPro" id="IPR046335">
    <property type="entry name" value="LacI/GalR-like_sensor"/>
</dbReference>
<dbReference type="PROSITE" id="PS50932">
    <property type="entry name" value="HTH_LACI_2"/>
    <property type="match status" value="1"/>
</dbReference>
<dbReference type="SUPFAM" id="SSF47413">
    <property type="entry name" value="lambda repressor-like DNA-binding domains"/>
    <property type="match status" value="1"/>
</dbReference>
<dbReference type="Pfam" id="PF00356">
    <property type="entry name" value="LacI"/>
    <property type="match status" value="1"/>
</dbReference>
<dbReference type="Proteomes" id="UP000615455">
    <property type="component" value="Unassembled WGS sequence"/>
</dbReference>
<dbReference type="Gene3D" id="3.40.50.2300">
    <property type="match status" value="2"/>
</dbReference>
<evidence type="ECO:0000256" key="2">
    <source>
        <dbReference type="ARBA" id="ARBA00023125"/>
    </source>
</evidence>
<dbReference type="SUPFAM" id="SSF53822">
    <property type="entry name" value="Periplasmic binding protein-like I"/>
    <property type="match status" value="1"/>
</dbReference>
<keyword evidence="2" id="KW-0238">DNA-binding</keyword>
<dbReference type="InterPro" id="IPR028082">
    <property type="entry name" value="Peripla_BP_I"/>
</dbReference>
<keyword evidence="6" id="KW-1185">Reference proteome</keyword>
<keyword evidence="1" id="KW-0805">Transcription regulation</keyword>
<dbReference type="RefSeq" id="WP_189010919.1">
    <property type="nucleotide sequence ID" value="NZ_BMHE01000007.1"/>
</dbReference>
<dbReference type="InterPro" id="IPR000843">
    <property type="entry name" value="HTH_LacI"/>
</dbReference>